<reference evidence="1" key="2">
    <citation type="submission" date="2020-06" db="EMBL/GenBank/DDBJ databases">
        <title>Helianthus annuus Genome sequencing and assembly Release 2.</title>
        <authorList>
            <person name="Gouzy J."/>
            <person name="Langlade N."/>
            <person name="Munos S."/>
        </authorList>
    </citation>
    <scope>NUCLEOTIDE SEQUENCE</scope>
    <source>
        <tissue evidence="1">Leaves</tissue>
    </source>
</reference>
<accession>A0A9K3H473</accession>
<gene>
    <name evidence="1" type="ORF">HanXRQr2_Chr15g0704891</name>
</gene>
<dbReference type="Gramene" id="mRNA:HanXRQr2_Chr15g0704891">
    <property type="protein sequence ID" value="mRNA:HanXRQr2_Chr15g0704891"/>
    <property type="gene ID" value="HanXRQr2_Chr15g0704891"/>
</dbReference>
<sequence length="55" mass="6488">MPVIMTERGEGCRSLTRLQLGFLILTLNEIDKYLKLEFWYTDGYVDIVIDTSLFR</sequence>
<evidence type="ECO:0000313" key="2">
    <source>
        <dbReference type="Proteomes" id="UP000215914"/>
    </source>
</evidence>
<protein>
    <submittedName>
        <fullName evidence="1">Uncharacterized protein</fullName>
    </submittedName>
</protein>
<proteinExistence type="predicted"/>
<reference evidence="1" key="1">
    <citation type="journal article" date="2017" name="Nature">
        <title>The sunflower genome provides insights into oil metabolism, flowering and Asterid evolution.</title>
        <authorList>
            <person name="Badouin H."/>
            <person name="Gouzy J."/>
            <person name="Grassa C.J."/>
            <person name="Murat F."/>
            <person name="Staton S.E."/>
            <person name="Cottret L."/>
            <person name="Lelandais-Briere C."/>
            <person name="Owens G.L."/>
            <person name="Carrere S."/>
            <person name="Mayjonade B."/>
            <person name="Legrand L."/>
            <person name="Gill N."/>
            <person name="Kane N.C."/>
            <person name="Bowers J.E."/>
            <person name="Hubner S."/>
            <person name="Bellec A."/>
            <person name="Berard A."/>
            <person name="Berges H."/>
            <person name="Blanchet N."/>
            <person name="Boniface M.C."/>
            <person name="Brunel D."/>
            <person name="Catrice O."/>
            <person name="Chaidir N."/>
            <person name="Claudel C."/>
            <person name="Donnadieu C."/>
            <person name="Faraut T."/>
            <person name="Fievet G."/>
            <person name="Helmstetter N."/>
            <person name="King M."/>
            <person name="Knapp S.J."/>
            <person name="Lai Z."/>
            <person name="Le Paslier M.C."/>
            <person name="Lippi Y."/>
            <person name="Lorenzon L."/>
            <person name="Mandel J.R."/>
            <person name="Marage G."/>
            <person name="Marchand G."/>
            <person name="Marquand E."/>
            <person name="Bret-Mestries E."/>
            <person name="Morien E."/>
            <person name="Nambeesan S."/>
            <person name="Nguyen T."/>
            <person name="Pegot-Espagnet P."/>
            <person name="Pouilly N."/>
            <person name="Raftis F."/>
            <person name="Sallet E."/>
            <person name="Schiex T."/>
            <person name="Thomas J."/>
            <person name="Vandecasteele C."/>
            <person name="Vares D."/>
            <person name="Vear F."/>
            <person name="Vautrin S."/>
            <person name="Crespi M."/>
            <person name="Mangin B."/>
            <person name="Burke J.M."/>
            <person name="Salse J."/>
            <person name="Munos S."/>
            <person name="Vincourt P."/>
            <person name="Rieseberg L.H."/>
            <person name="Langlade N.B."/>
        </authorList>
    </citation>
    <scope>NUCLEOTIDE SEQUENCE</scope>
    <source>
        <tissue evidence="1">Leaves</tissue>
    </source>
</reference>
<dbReference type="Proteomes" id="UP000215914">
    <property type="component" value="Unassembled WGS sequence"/>
</dbReference>
<dbReference type="AlphaFoldDB" id="A0A9K3H473"/>
<keyword evidence="2" id="KW-1185">Reference proteome</keyword>
<organism evidence="1 2">
    <name type="scientific">Helianthus annuus</name>
    <name type="common">Common sunflower</name>
    <dbReference type="NCBI Taxonomy" id="4232"/>
    <lineage>
        <taxon>Eukaryota</taxon>
        <taxon>Viridiplantae</taxon>
        <taxon>Streptophyta</taxon>
        <taxon>Embryophyta</taxon>
        <taxon>Tracheophyta</taxon>
        <taxon>Spermatophyta</taxon>
        <taxon>Magnoliopsida</taxon>
        <taxon>eudicotyledons</taxon>
        <taxon>Gunneridae</taxon>
        <taxon>Pentapetalae</taxon>
        <taxon>asterids</taxon>
        <taxon>campanulids</taxon>
        <taxon>Asterales</taxon>
        <taxon>Asteraceae</taxon>
        <taxon>Asteroideae</taxon>
        <taxon>Heliantheae alliance</taxon>
        <taxon>Heliantheae</taxon>
        <taxon>Helianthus</taxon>
    </lineage>
</organism>
<name>A0A9K3H473_HELAN</name>
<evidence type="ECO:0000313" key="1">
    <source>
        <dbReference type="EMBL" id="KAF5765538.1"/>
    </source>
</evidence>
<dbReference type="EMBL" id="MNCJ02000330">
    <property type="protein sequence ID" value="KAF5765538.1"/>
    <property type="molecule type" value="Genomic_DNA"/>
</dbReference>
<comment type="caution">
    <text evidence="1">The sequence shown here is derived from an EMBL/GenBank/DDBJ whole genome shotgun (WGS) entry which is preliminary data.</text>
</comment>